<organism evidence="8">
    <name type="scientific">Heliothis virescens</name>
    <name type="common">Tobacco budworm moth</name>
    <dbReference type="NCBI Taxonomy" id="7102"/>
    <lineage>
        <taxon>Eukaryota</taxon>
        <taxon>Metazoa</taxon>
        <taxon>Ecdysozoa</taxon>
        <taxon>Arthropoda</taxon>
        <taxon>Hexapoda</taxon>
        <taxon>Insecta</taxon>
        <taxon>Pterygota</taxon>
        <taxon>Neoptera</taxon>
        <taxon>Endopterygota</taxon>
        <taxon>Lepidoptera</taxon>
        <taxon>Glossata</taxon>
        <taxon>Ditrysia</taxon>
        <taxon>Noctuoidea</taxon>
        <taxon>Noctuidae</taxon>
        <taxon>Heliothinae</taxon>
        <taxon>Heliothis</taxon>
    </lineage>
</organism>
<dbReference type="SUPFAM" id="SSF144000">
    <property type="entry name" value="Oxysterol-binding protein-like"/>
    <property type="match status" value="1"/>
</dbReference>
<dbReference type="FunFam" id="1.10.287.2720:FF:000001">
    <property type="entry name" value="Oxysterol-binding OBPalpha"/>
    <property type="match status" value="1"/>
</dbReference>
<dbReference type="AlphaFoldDB" id="A0A2A4JQI1"/>
<reference evidence="8" key="1">
    <citation type="submission" date="2017-09" db="EMBL/GenBank/DDBJ databases">
        <title>Contemporary evolution of a Lepidopteran species, Heliothis virescens, in response to modern agricultural practices.</title>
        <authorList>
            <person name="Fritz M.L."/>
            <person name="Deyonke A.M."/>
            <person name="Papanicolaou A."/>
            <person name="Micinski S."/>
            <person name="Westbrook J."/>
            <person name="Gould F."/>
        </authorList>
    </citation>
    <scope>NUCLEOTIDE SEQUENCE [LARGE SCALE GENOMIC DNA]</scope>
    <source>
        <strain evidence="8">HvINT-</strain>
        <tissue evidence="8">Whole body</tissue>
    </source>
</reference>
<feature type="region of interest" description="Disordered" evidence="6">
    <location>
        <begin position="706"/>
        <end position="737"/>
    </location>
</feature>
<dbReference type="GO" id="GO:0005794">
    <property type="term" value="C:Golgi apparatus"/>
    <property type="evidence" value="ECO:0007669"/>
    <property type="project" value="TreeGrafter"/>
</dbReference>
<dbReference type="PROSITE" id="PS50003">
    <property type="entry name" value="PH_DOMAIN"/>
    <property type="match status" value="1"/>
</dbReference>
<dbReference type="InterPro" id="IPR001849">
    <property type="entry name" value="PH_domain"/>
</dbReference>
<dbReference type="STRING" id="7102.A0A2A4JQI1"/>
<keyword evidence="3" id="KW-0446">Lipid-binding</keyword>
<comment type="caution">
    <text evidence="8">The sequence shown here is derived from an EMBL/GenBank/DDBJ whole genome shotgun (WGS) entry which is preliminary data.</text>
</comment>
<dbReference type="Gene3D" id="2.40.160.120">
    <property type="match status" value="1"/>
</dbReference>
<dbReference type="Gene3D" id="3.30.70.3490">
    <property type="match status" value="1"/>
</dbReference>
<evidence type="ECO:0000256" key="2">
    <source>
        <dbReference type="ARBA" id="ARBA00023055"/>
    </source>
</evidence>
<comment type="similarity">
    <text evidence="4">Belongs to the OSBP family.</text>
</comment>
<keyword evidence="2 5" id="KW-0445">Lipid transport</keyword>
<dbReference type="PROSITE" id="PS01013">
    <property type="entry name" value="OSBP"/>
    <property type="match status" value="1"/>
</dbReference>
<feature type="region of interest" description="Disordered" evidence="6">
    <location>
        <begin position="302"/>
        <end position="323"/>
    </location>
</feature>
<feature type="compositionally biased region" description="Basic and acidic residues" evidence="6">
    <location>
        <begin position="728"/>
        <end position="737"/>
    </location>
</feature>
<keyword evidence="1 5" id="KW-0813">Transport</keyword>
<dbReference type="InterPro" id="IPR037239">
    <property type="entry name" value="OSBP_sf"/>
</dbReference>
<evidence type="ECO:0000256" key="3">
    <source>
        <dbReference type="ARBA" id="ARBA00023121"/>
    </source>
</evidence>
<dbReference type="Pfam" id="PF01237">
    <property type="entry name" value="Oxysterol_BP"/>
    <property type="match status" value="1"/>
</dbReference>
<dbReference type="GO" id="GO:0032934">
    <property type="term" value="F:sterol binding"/>
    <property type="evidence" value="ECO:0007669"/>
    <property type="project" value="TreeGrafter"/>
</dbReference>
<dbReference type="GO" id="GO:0006869">
    <property type="term" value="P:lipid transport"/>
    <property type="evidence" value="ECO:0007669"/>
    <property type="project" value="UniProtKB-KW"/>
</dbReference>
<proteinExistence type="inferred from homology"/>
<name>A0A2A4JQI1_HELVI</name>
<dbReference type="PANTHER" id="PTHR10972">
    <property type="entry name" value="OXYSTEROL-BINDING PROTEIN-RELATED"/>
    <property type="match status" value="1"/>
</dbReference>
<dbReference type="PANTHER" id="PTHR10972:SF200">
    <property type="entry name" value="OXYSTEROL-BINDING PROTEIN-RELATED PROTEIN 9"/>
    <property type="match status" value="1"/>
</dbReference>
<dbReference type="GO" id="GO:0005829">
    <property type="term" value="C:cytosol"/>
    <property type="evidence" value="ECO:0007669"/>
    <property type="project" value="TreeGrafter"/>
</dbReference>
<dbReference type="SUPFAM" id="SSF50729">
    <property type="entry name" value="PH domain-like"/>
    <property type="match status" value="1"/>
</dbReference>
<gene>
    <name evidence="8" type="ORF">B5V51_13496</name>
</gene>
<evidence type="ECO:0000259" key="7">
    <source>
        <dbReference type="PROSITE" id="PS50003"/>
    </source>
</evidence>
<dbReference type="EMBL" id="NWSH01000769">
    <property type="protein sequence ID" value="PCG74315.1"/>
    <property type="molecule type" value="Genomic_DNA"/>
</dbReference>
<dbReference type="FunFam" id="2.40.160.120:FF:000014">
    <property type="entry name" value="Oxysterol-binding protein"/>
    <property type="match status" value="1"/>
</dbReference>
<evidence type="ECO:0000256" key="4">
    <source>
        <dbReference type="RuleBase" id="RU003844"/>
    </source>
</evidence>
<evidence type="ECO:0000256" key="6">
    <source>
        <dbReference type="SAM" id="MobiDB-lite"/>
    </source>
</evidence>
<evidence type="ECO:0000256" key="1">
    <source>
        <dbReference type="ARBA" id="ARBA00022448"/>
    </source>
</evidence>
<dbReference type="InterPro" id="IPR018494">
    <property type="entry name" value="Oxysterol-bd_CS"/>
</dbReference>
<evidence type="ECO:0000256" key="5">
    <source>
        <dbReference type="RuleBase" id="RU003845"/>
    </source>
</evidence>
<feature type="domain" description="PH" evidence="7">
    <location>
        <begin position="1"/>
        <end position="58"/>
    </location>
</feature>
<dbReference type="Gene3D" id="1.10.287.2720">
    <property type="match status" value="1"/>
</dbReference>
<dbReference type="Gene3D" id="2.30.29.30">
    <property type="entry name" value="Pleckstrin-homology domain (PH domain)/Phosphotyrosine-binding domain (PTB)"/>
    <property type="match status" value="1"/>
</dbReference>
<dbReference type="InterPro" id="IPR011993">
    <property type="entry name" value="PH-like_dom_sf"/>
</dbReference>
<dbReference type="GO" id="GO:0016020">
    <property type="term" value="C:membrane"/>
    <property type="evidence" value="ECO:0007669"/>
    <property type="project" value="TreeGrafter"/>
</dbReference>
<sequence length="737" mass="82923">MTRGVRRGCVRLRAAVIGIDDEDDSTFTITVDHKTFHFQARDGSERERWVRALEDTISRHGRRERWSRCMPAPRHRHGDLERRISEADAYLQIMIELVSKMSVRVSELADPHEKSKGQVILDHSNVMLDNIKHSIVLLQIAKNTVNPVNGVYQGPTNPSQTHIKQDAELSPRVEMGAECRELATPTHPLPPLEHLDAPPMSLLVPDTSYSSSEGEDDFFDADDEPAGAVLPGPRNLFGFPSVLFWSTLISWCGLQWPTVRAGRRTSATLAARHAIDTLNTRYSTTVRDCPAERCINGKITASRTCPTEGAPEQDSAQPAVDLPRTRDGEIDYDALYEDESDSDLGSMENHGSVVTHLLSQVKIGMDLTKVVLPTFILERRSLLEMYADSFAHPDQFVKIVDQPTPRDRMVQVVRWYLSSYHAGRKSQVAKKPYNPILGEVFRCHWDLDAVPGEVHQTSNEKQEVGDGPVPWCTPDQLSFVAEQVSHHPPISAFYAEHVNKRIQFEAWVWTKSKFLGLSIGVHNIGKGTVTLLDTGEEYTLTFPNGYGRSILTVPWIELGGSVVIECVQTGHKANIEFLTKPFYGGKKHRVTCDVFAGADKKPYYTAQGEWNSRMDGRWTESGRTEVLFEVSNMKPRRKRVAPVSRQAAHESRRVWRHVTCALRAADCDAATQAKRHVEQAQRDAVKSRDATGEKWNTLLFSPKGEDGWEYTTPLRKRLSSTKTTPQHKNGEPAENTR</sequence>
<dbReference type="InterPro" id="IPR000648">
    <property type="entry name" value="Oxysterol-bd"/>
</dbReference>
<evidence type="ECO:0000313" key="8">
    <source>
        <dbReference type="EMBL" id="PCG74315.1"/>
    </source>
</evidence>
<accession>A0A2A4JQI1</accession>
<protein>
    <recommendedName>
        <fullName evidence="5">Oxysterol-binding protein</fullName>
    </recommendedName>
</protein>